<dbReference type="CDD" id="cd00761">
    <property type="entry name" value="Glyco_tranf_GTA_type"/>
    <property type="match status" value="1"/>
</dbReference>
<evidence type="ECO:0000313" key="2">
    <source>
        <dbReference type="EMBL" id="RUQ67143.1"/>
    </source>
</evidence>
<dbReference type="Proteomes" id="UP000280346">
    <property type="component" value="Unassembled WGS sequence"/>
</dbReference>
<protein>
    <submittedName>
        <fullName evidence="2">Glycosyltransferase family 2 protein</fullName>
    </submittedName>
</protein>
<name>A0A3S0WSV9_9PROT</name>
<dbReference type="InterPro" id="IPR001173">
    <property type="entry name" value="Glyco_trans_2-like"/>
</dbReference>
<evidence type="ECO:0000313" key="3">
    <source>
        <dbReference type="Proteomes" id="UP000280346"/>
    </source>
</evidence>
<comment type="caution">
    <text evidence="2">The sequence shown here is derived from an EMBL/GenBank/DDBJ whole genome shotgun (WGS) entry which is preliminary data.</text>
</comment>
<dbReference type="Pfam" id="PF00535">
    <property type="entry name" value="Glycos_transf_2"/>
    <property type="match status" value="1"/>
</dbReference>
<keyword evidence="2" id="KW-0808">Transferase</keyword>
<dbReference type="AlphaFoldDB" id="A0A3S0WSV9"/>
<dbReference type="GO" id="GO:0016740">
    <property type="term" value="F:transferase activity"/>
    <property type="evidence" value="ECO:0007669"/>
    <property type="project" value="UniProtKB-KW"/>
</dbReference>
<keyword evidence="3" id="KW-1185">Reference proteome</keyword>
<reference evidence="2 3" key="1">
    <citation type="submission" date="2018-12" db="EMBL/GenBank/DDBJ databases">
        <authorList>
            <person name="Yang Y."/>
        </authorList>
    </citation>
    <scope>NUCLEOTIDE SEQUENCE [LARGE SCALE GENOMIC DNA]</scope>
    <source>
        <strain evidence="2 3">GSF71</strain>
    </source>
</reference>
<accession>A0A3S0WSV9</accession>
<sequence>MPTFSIILPTLRQPLAEVAVRAILDASAGQSIEIVLVAPFALEHPCVRNVLETERRGNCSAHATGYEASTGDIIVAMSDDHLPLPGWLDGLAKRIEEREKLDFPFLGGMNRPDCPFFGTVYGLYYPYFPVLSRRSAEDVGGWFSRDYRAHFGDPDLAMRVWAMGGRCELLPGDHLLVNRDEDPDSQSDHKTGSLETDYATFLGKYHRAFGGRFPQQFRQINFDYHLSELRDGSFTVRLPPSVHGGRPHDWRG</sequence>
<dbReference type="EMBL" id="RZIJ01000018">
    <property type="protein sequence ID" value="RUQ67143.1"/>
    <property type="molecule type" value="Genomic_DNA"/>
</dbReference>
<dbReference type="OrthoDB" id="7299541at2"/>
<dbReference type="SUPFAM" id="SSF53448">
    <property type="entry name" value="Nucleotide-diphospho-sugar transferases"/>
    <property type="match status" value="1"/>
</dbReference>
<proteinExistence type="predicted"/>
<gene>
    <name evidence="2" type="ORF">EJ913_20920</name>
</gene>
<organism evidence="2 3">
    <name type="scientific">Azospirillum doebereinerae</name>
    <dbReference type="NCBI Taxonomy" id="92933"/>
    <lineage>
        <taxon>Bacteria</taxon>
        <taxon>Pseudomonadati</taxon>
        <taxon>Pseudomonadota</taxon>
        <taxon>Alphaproteobacteria</taxon>
        <taxon>Rhodospirillales</taxon>
        <taxon>Azospirillaceae</taxon>
        <taxon>Azospirillum</taxon>
    </lineage>
</organism>
<evidence type="ECO:0000259" key="1">
    <source>
        <dbReference type="Pfam" id="PF00535"/>
    </source>
</evidence>
<feature type="domain" description="Glycosyltransferase 2-like" evidence="1">
    <location>
        <begin position="43"/>
        <end position="99"/>
    </location>
</feature>
<dbReference type="RefSeq" id="WP_127001491.1">
    <property type="nucleotide sequence ID" value="NZ_CP173190.1"/>
</dbReference>
<dbReference type="InterPro" id="IPR029044">
    <property type="entry name" value="Nucleotide-diphossugar_trans"/>
</dbReference>
<dbReference type="Gene3D" id="3.90.550.10">
    <property type="entry name" value="Spore Coat Polysaccharide Biosynthesis Protein SpsA, Chain A"/>
    <property type="match status" value="1"/>
</dbReference>